<keyword evidence="11" id="KW-1185">Reference proteome</keyword>
<keyword evidence="2 9" id="KW-0732">Signal</keyword>
<keyword evidence="6" id="KW-0325">Glycoprotein</keyword>
<reference evidence="12" key="1">
    <citation type="submission" date="2025-08" db="UniProtKB">
        <authorList>
            <consortium name="RefSeq"/>
        </authorList>
    </citation>
    <scope>IDENTIFICATION</scope>
    <source>
        <tissue evidence="12">Muscle</tissue>
    </source>
</reference>
<evidence type="ECO:0000313" key="11">
    <source>
        <dbReference type="Proteomes" id="UP000504611"/>
    </source>
</evidence>
<dbReference type="PROSITE" id="PS00135">
    <property type="entry name" value="TRYPSIN_SER"/>
    <property type="match status" value="1"/>
</dbReference>
<dbReference type="InterPro" id="IPR018114">
    <property type="entry name" value="TRYPSIN_HIS"/>
</dbReference>
<dbReference type="PRINTS" id="PR00722">
    <property type="entry name" value="CHYMOTRYPSIN"/>
</dbReference>
<dbReference type="OrthoDB" id="10002959at2759"/>
<dbReference type="InterPro" id="IPR043504">
    <property type="entry name" value="Peptidase_S1_PA_chymotrypsin"/>
</dbReference>
<feature type="signal peptide" evidence="9">
    <location>
        <begin position="1"/>
        <end position="22"/>
    </location>
</feature>
<keyword evidence="5" id="KW-1015">Disulfide bond</keyword>
<dbReference type="GO" id="GO:0004252">
    <property type="term" value="F:serine-type endopeptidase activity"/>
    <property type="evidence" value="ECO:0007669"/>
    <property type="project" value="InterPro"/>
</dbReference>
<evidence type="ECO:0000313" key="12">
    <source>
        <dbReference type="RefSeq" id="XP_010770568.1"/>
    </source>
</evidence>
<feature type="domain" description="Peptidase S1" evidence="10">
    <location>
        <begin position="338"/>
        <end position="555"/>
    </location>
</feature>
<dbReference type="SUPFAM" id="SSF50494">
    <property type="entry name" value="Trypsin-like serine proteases"/>
    <property type="match status" value="2"/>
</dbReference>
<evidence type="ECO:0000256" key="3">
    <source>
        <dbReference type="ARBA" id="ARBA00022801"/>
    </source>
</evidence>
<dbReference type="InterPro" id="IPR001314">
    <property type="entry name" value="Peptidase_S1A"/>
</dbReference>
<feature type="compositionally biased region" description="Pro residues" evidence="8">
    <location>
        <begin position="293"/>
        <end position="307"/>
    </location>
</feature>
<accession>A0A6I9N529</accession>
<evidence type="ECO:0000256" key="5">
    <source>
        <dbReference type="ARBA" id="ARBA00023157"/>
    </source>
</evidence>
<dbReference type="PROSITE" id="PS00134">
    <property type="entry name" value="TRYPSIN_HIS"/>
    <property type="match status" value="1"/>
</dbReference>
<dbReference type="FunFam" id="2.40.10.10:FF:000057">
    <property type="entry name" value="Zgc:100868"/>
    <property type="match status" value="1"/>
</dbReference>
<dbReference type="RefSeq" id="XP_010770568.1">
    <property type="nucleotide sequence ID" value="XM_010772266.1"/>
</dbReference>
<keyword evidence="12" id="KW-0812">Transmembrane</keyword>
<organism evidence="11 12">
    <name type="scientific">Notothenia coriiceps</name>
    <name type="common">black rockcod</name>
    <dbReference type="NCBI Taxonomy" id="8208"/>
    <lineage>
        <taxon>Eukaryota</taxon>
        <taxon>Metazoa</taxon>
        <taxon>Chordata</taxon>
        <taxon>Craniata</taxon>
        <taxon>Vertebrata</taxon>
        <taxon>Euteleostomi</taxon>
        <taxon>Actinopterygii</taxon>
        <taxon>Neopterygii</taxon>
        <taxon>Teleostei</taxon>
        <taxon>Neoteleostei</taxon>
        <taxon>Acanthomorphata</taxon>
        <taxon>Eupercaria</taxon>
        <taxon>Perciformes</taxon>
        <taxon>Notothenioidei</taxon>
        <taxon>Nototheniidae</taxon>
        <taxon>Notothenia</taxon>
    </lineage>
</organism>
<evidence type="ECO:0000256" key="6">
    <source>
        <dbReference type="ARBA" id="ARBA00023180"/>
    </source>
</evidence>
<dbReference type="InterPro" id="IPR033116">
    <property type="entry name" value="TRYPSIN_SER"/>
</dbReference>
<evidence type="ECO:0000259" key="10">
    <source>
        <dbReference type="PROSITE" id="PS50240"/>
    </source>
</evidence>
<evidence type="ECO:0000256" key="2">
    <source>
        <dbReference type="ARBA" id="ARBA00022729"/>
    </source>
</evidence>
<dbReference type="GO" id="GO:0006508">
    <property type="term" value="P:proteolysis"/>
    <property type="evidence" value="ECO:0007669"/>
    <property type="project" value="UniProtKB-KW"/>
</dbReference>
<dbReference type="PANTHER" id="PTHR24253">
    <property type="entry name" value="TRANSMEMBRANE PROTEASE SERINE"/>
    <property type="match status" value="1"/>
</dbReference>
<evidence type="ECO:0000256" key="8">
    <source>
        <dbReference type="SAM" id="MobiDB-lite"/>
    </source>
</evidence>
<keyword evidence="12" id="KW-0472">Membrane</keyword>
<evidence type="ECO:0000256" key="4">
    <source>
        <dbReference type="ARBA" id="ARBA00022825"/>
    </source>
</evidence>
<evidence type="ECO:0000256" key="7">
    <source>
        <dbReference type="RuleBase" id="RU363034"/>
    </source>
</evidence>
<dbReference type="PANTHER" id="PTHR24253:SF144">
    <property type="entry name" value="CHYMOTRYPSIN-LIKE PROTEASE CTRL-1-RELATED"/>
    <property type="match status" value="1"/>
</dbReference>
<dbReference type="GeneID" id="104946426"/>
<evidence type="ECO:0000256" key="1">
    <source>
        <dbReference type="ARBA" id="ARBA00022670"/>
    </source>
</evidence>
<gene>
    <name evidence="12" type="primary">LOC104946426</name>
</gene>
<protein>
    <submittedName>
        <fullName evidence="12">Transmembrane protease serine 9 isoform X1</fullName>
    </submittedName>
</protein>
<keyword evidence="1 7" id="KW-0645">Protease</keyword>
<name>A0A6I9N529_9TELE</name>
<proteinExistence type="predicted"/>
<dbReference type="Proteomes" id="UP000504611">
    <property type="component" value="Unplaced"/>
</dbReference>
<dbReference type="FunFam" id="2.40.10.10:FF:000068">
    <property type="entry name" value="transmembrane protease serine 2"/>
    <property type="match status" value="1"/>
</dbReference>
<dbReference type="SMART" id="SM00020">
    <property type="entry name" value="Tryp_SPc"/>
    <property type="match status" value="2"/>
</dbReference>
<dbReference type="AlphaFoldDB" id="A0A6I9N529"/>
<feature type="chain" id="PRO_5027106945" evidence="9">
    <location>
        <begin position="23"/>
        <end position="601"/>
    </location>
</feature>
<keyword evidence="3 7" id="KW-0378">Hydrolase</keyword>
<feature type="domain" description="Peptidase S1" evidence="10">
    <location>
        <begin position="36"/>
        <end position="269"/>
    </location>
</feature>
<evidence type="ECO:0000256" key="9">
    <source>
        <dbReference type="SAM" id="SignalP"/>
    </source>
</evidence>
<keyword evidence="4 7" id="KW-0720">Serine protease</keyword>
<dbReference type="CDD" id="cd00190">
    <property type="entry name" value="Tryp_SPc"/>
    <property type="match status" value="2"/>
</dbReference>
<dbReference type="Pfam" id="PF00089">
    <property type="entry name" value="Trypsin"/>
    <property type="match status" value="2"/>
</dbReference>
<dbReference type="InterPro" id="IPR001254">
    <property type="entry name" value="Trypsin_dom"/>
</dbReference>
<dbReference type="InterPro" id="IPR009003">
    <property type="entry name" value="Peptidase_S1_PA"/>
</dbReference>
<dbReference type="KEGG" id="ncc:104946426"/>
<sequence>MALYRLICAAALLSLLTQESHSQLNECGKPALNTRIVGGQAAPEGSWPWQASLTRSGNHFCGGSLINSEWVLTAAHCFPSTGTDKLIVYLGRLNLEVANSNEVSRTVTQIINHPAFNSIKSDNDICLLKLSSPVNFTNYIAPVCLAASESTFFSGTDSWVTGWGAIASQTPLPSPKSLMEVEVPIVGNRQCKCDYRVNTITDNMICAGLRAGGKDSCQGDSGGPLVSKQGGRWIQGGVVSFGEGCALPNFPGVYSKVSRYQAWINSLITSNQPGFVTFISTGTDSDLSVSCPGLPPLPTSTPIPPPKATSKLPNSGKTTPQPPPTAVFCGKAPMNSRIAGGSSVATAGEWPWMVSLQKNGSHVCGGTLVAEDAVLSNAECFTSSPSASDWTVVLGRLKQNGSNPFEVERNVSNITLSTMTGSNVAVLHLHTKPTLSDYIQPICMDNGRTFSVGTSCWVAGWSSAKGGEKQVLQDFKTSVENCGNASSSDILCTSTFTLDPTDSGGPMMCKQDGSWFQAVVLSAESTANKTRTKAAAVKENTKLSRFKSFLASNVGFLSSGTSSNATAAPTLPTNSGGSPALCPLFFLLHLLIFSTCLRLFL</sequence>
<dbReference type="Gene3D" id="2.40.10.10">
    <property type="entry name" value="Trypsin-like serine proteases"/>
    <property type="match status" value="2"/>
</dbReference>
<feature type="region of interest" description="Disordered" evidence="8">
    <location>
        <begin position="293"/>
        <end position="322"/>
    </location>
</feature>
<dbReference type="PROSITE" id="PS50240">
    <property type="entry name" value="TRYPSIN_DOM"/>
    <property type="match status" value="2"/>
</dbReference>